<organism evidence="1 2">
    <name type="scientific">Mycobacteroides abscessus subsp. bolletii 1513</name>
    <dbReference type="NCBI Taxonomy" id="1299321"/>
    <lineage>
        <taxon>Bacteria</taxon>
        <taxon>Bacillati</taxon>
        <taxon>Actinomycetota</taxon>
        <taxon>Actinomycetes</taxon>
        <taxon>Mycobacteriales</taxon>
        <taxon>Mycobacteriaceae</taxon>
        <taxon>Mycobacteroides</taxon>
        <taxon>Mycobacteroides abscessus</taxon>
    </lineage>
</organism>
<protein>
    <submittedName>
        <fullName evidence="1">Uncharacterized protein</fullName>
    </submittedName>
</protein>
<reference evidence="1 2" key="1">
    <citation type="submission" date="2013-12" db="EMBL/GenBank/DDBJ databases">
        <authorList>
            <person name="Zelazny A."/>
            <person name="Olivier K."/>
            <person name="Holland S."/>
            <person name="Lenaerts A."/>
            <person name="Ordway D."/>
            <person name="DeGroote M.A."/>
            <person name="Parker T."/>
            <person name="Sizemore C."/>
            <person name="Tallon L.J."/>
            <person name="Sadzewicz L.K."/>
            <person name="Sengamalay N."/>
            <person name="Fraser C.M."/>
            <person name="Hine E."/>
            <person name="Shefchek K.A."/>
            <person name="Das S.P."/>
            <person name="Tettelin H."/>
        </authorList>
    </citation>
    <scope>NUCLEOTIDE SEQUENCE [LARGE SCALE GENOMIC DNA]</scope>
    <source>
        <strain evidence="1 2">1513</strain>
    </source>
</reference>
<dbReference type="AlphaFoldDB" id="X8DFG9"/>
<accession>X8DFG9</accession>
<evidence type="ECO:0000313" key="1">
    <source>
        <dbReference type="EMBL" id="EUA66473.1"/>
    </source>
</evidence>
<dbReference type="EMBL" id="JAOJ01000003">
    <property type="protein sequence ID" value="EUA66473.1"/>
    <property type="molecule type" value="Genomic_DNA"/>
</dbReference>
<evidence type="ECO:0000313" key="2">
    <source>
        <dbReference type="Proteomes" id="UP000023351"/>
    </source>
</evidence>
<dbReference type="PATRIC" id="fig|1299321.3.peg.3968"/>
<comment type="caution">
    <text evidence="1">The sequence shown here is derived from an EMBL/GenBank/DDBJ whole genome shotgun (WGS) entry which is preliminary data.</text>
</comment>
<gene>
    <name evidence="1" type="ORF">I540_4122</name>
</gene>
<dbReference type="Proteomes" id="UP000023351">
    <property type="component" value="Unassembled WGS sequence"/>
</dbReference>
<name>X8DFG9_9MYCO</name>
<sequence length="212" mass="23400">MVDITRFSAAQMVEINGKIKPRLSDLYEQSSSLLSKRGHGIVDRAIKKGTVGGDVGMQLLFEPAMLLSLVATQDVLYDLAVVAKDIPFIGNYGLWSPCEATIAATYRHLMISGDPRAADVELWLSLPENDGRPGPPVIHQAMTNRLNGLLVEQIRSDVYAPPLKLPQFSYVMAKLRELSVMWAFGGSEAWPRPRIDEQNAGIHQQQVADFLA</sequence>
<proteinExistence type="predicted"/>